<dbReference type="InterPro" id="IPR042080">
    <property type="entry name" value="RNA_2'-PTrans_N"/>
</dbReference>
<dbReference type="InterPro" id="IPR002745">
    <property type="entry name" value="Ptrans_KptA/Tpt1"/>
</dbReference>
<dbReference type="STRING" id="1071381.G8C287"/>
<dbReference type="HOGENOM" id="CLU_052998_1_1_1"/>
<comment type="catalytic activity">
    <reaction evidence="6">
        <text>2'-phospho-[ligated tRNA] + NAD(+) = mature tRNA + ADP-alpha-D-ribose 1'',2''-cyclic phosphate + nicotinamide</text>
        <dbReference type="Rhea" id="RHEA:23324"/>
        <dbReference type="Rhea" id="RHEA-COMP:11106"/>
        <dbReference type="Rhea" id="RHEA-COMP:11107"/>
        <dbReference type="ChEBI" id="CHEBI:17154"/>
        <dbReference type="ChEBI" id="CHEBI:57540"/>
        <dbReference type="ChEBI" id="CHEBI:76596"/>
        <dbReference type="ChEBI" id="CHEBI:82883"/>
        <dbReference type="ChEBI" id="CHEBI:85027"/>
        <dbReference type="EC" id="2.7.1.160"/>
    </reaction>
</comment>
<evidence type="ECO:0000256" key="2">
    <source>
        <dbReference type="ARBA" id="ARBA00009836"/>
    </source>
</evidence>
<evidence type="ECO:0000256" key="1">
    <source>
        <dbReference type="ARBA" id="ARBA00003343"/>
    </source>
</evidence>
<keyword evidence="4" id="KW-0808">Transferase</keyword>
<dbReference type="Gene3D" id="3.20.170.30">
    <property type="match status" value="1"/>
</dbReference>
<dbReference type="Proteomes" id="UP000005666">
    <property type="component" value="Chromosome 16"/>
</dbReference>
<keyword evidence="5" id="KW-0520">NAD</keyword>
<dbReference type="InterPro" id="IPR042081">
    <property type="entry name" value="RNA_2'-PTrans_C"/>
</dbReference>
<evidence type="ECO:0000256" key="3">
    <source>
        <dbReference type="ARBA" id="ARBA00012007"/>
    </source>
</evidence>
<dbReference type="OrthoDB" id="419694at2759"/>
<dbReference type="PANTHER" id="PTHR12684:SF2">
    <property type="entry name" value="TRNA 2'-PHOSPHOTRANSFERASE 1"/>
    <property type="match status" value="1"/>
</dbReference>
<dbReference type="Pfam" id="PF01885">
    <property type="entry name" value="PTS_2-RNA"/>
    <property type="match status" value="1"/>
</dbReference>
<protein>
    <recommendedName>
        <fullName evidence="3">2'-phosphotransferase</fullName>
        <ecNumber evidence="3">2.7.1.160</ecNumber>
    </recommendedName>
</protein>
<dbReference type="GO" id="GO:0006388">
    <property type="term" value="P:tRNA splicing, via endonucleolytic cleavage and ligation"/>
    <property type="evidence" value="ECO:0007669"/>
    <property type="project" value="EnsemblFungi"/>
</dbReference>
<dbReference type="GO" id="GO:0000215">
    <property type="term" value="F:tRNA 2'-phosphotransferase activity"/>
    <property type="evidence" value="ECO:0007669"/>
    <property type="project" value="UniProtKB-EC"/>
</dbReference>
<dbReference type="FunFam" id="1.10.10.970:FF:000002">
    <property type="entry name" value="Tpt1p"/>
    <property type="match status" value="1"/>
</dbReference>
<keyword evidence="8" id="KW-1185">Reference proteome</keyword>
<evidence type="ECO:0000313" key="8">
    <source>
        <dbReference type="Proteomes" id="UP000005666"/>
    </source>
</evidence>
<dbReference type="SUPFAM" id="SSF56399">
    <property type="entry name" value="ADP-ribosylation"/>
    <property type="match status" value="1"/>
</dbReference>
<comment type="function">
    <text evidence="1">Catalyzes the last step of tRNA splicing, the transfer of the splice junction 2'-phosphate from ligated tRNA to NAD to produce ADP-ribose 1''-2'' cyclic phosphate.</text>
</comment>
<organism evidence="7 8">
    <name type="scientific">Tetrapisispora phaffii (strain ATCC 24235 / CBS 4417 / NBRC 1672 / NRRL Y-8282 / UCD 70-5)</name>
    <name type="common">Yeast</name>
    <name type="synonym">Fabospora phaffii</name>
    <dbReference type="NCBI Taxonomy" id="1071381"/>
    <lineage>
        <taxon>Eukaryota</taxon>
        <taxon>Fungi</taxon>
        <taxon>Dikarya</taxon>
        <taxon>Ascomycota</taxon>
        <taxon>Saccharomycotina</taxon>
        <taxon>Saccharomycetes</taxon>
        <taxon>Saccharomycetales</taxon>
        <taxon>Saccharomycetaceae</taxon>
        <taxon>Tetrapisispora</taxon>
    </lineage>
</organism>
<gene>
    <name evidence="7" type="primary">TPHA0P01070</name>
    <name evidence="7" type="ordered locus">TPHA_0P01070</name>
</gene>
<evidence type="ECO:0000256" key="5">
    <source>
        <dbReference type="ARBA" id="ARBA00023027"/>
    </source>
</evidence>
<name>G8C287_TETPH</name>
<proteinExistence type="inferred from homology"/>
<dbReference type="GO" id="GO:0005634">
    <property type="term" value="C:nucleus"/>
    <property type="evidence" value="ECO:0007669"/>
    <property type="project" value="EnsemblFungi"/>
</dbReference>
<comment type="similarity">
    <text evidence="2">Belongs to the KptA/TPT1 family.</text>
</comment>
<evidence type="ECO:0000256" key="4">
    <source>
        <dbReference type="ARBA" id="ARBA00022679"/>
    </source>
</evidence>
<reference evidence="7 8" key="1">
    <citation type="journal article" date="2011" name="Proc. Natl. Acad. Sci. U.S.A.">
        <title>Evolutionary erosion of yeast sex chromosomes by mating-type switching accidents.</title>
        <authorList>
            <person name="Gordon J.L."/>
            <person name="Armisen D."/>
            <person name="Proux-Wera E."/>
            <person name="Oheigeartaigh S.S."/>
            <person name="Byrne K.P."/>
            <person name="Wolfe K.H."/>
        </authorList>
    </citation>
    <scope>NUCLEOTIDE SEQUENCE [LARGE SCALE GENOMIC DNA]</scope>
    <source>
        <strain evidence="8">ATCC 24235 / CBS 4417 / NBRC 1672 / NRRL Y-8282 / UCD 70-5</strain>
    </source>
</reference>
<dbReference type="PANTHER" id="PTHR12684">
    <property type="entry name" value="PUTATIVE PHOSPHOTRANSFERASE"/>
    <property type="match status" value="1"/>
</dbReference>
<dbReference type="RefSeq" id="XP_003688699.1">
    <property type="nucleotide sequence ID" value="XM_003688651.1"/>
</dbReference>
<sequence length="244" mass="27715">MSEVGKRNVQISKALSYILRHGAVKEKLPIDTNGYIEVELILNHNRLKTHHCTLDELHSIVENNDKKRFHVKKKNGTEYICATQGHSLKSVKPNEEILMKIEDVSHLPEVIVHGTTITSCIAIIESGAIKKLERNHVHLSAGIIGQDLDIISGMRYSSNVYIYINKTEENIKQLSLVKSLNGVILSPKDIPISMIEKIQIKTTRSSNKTDLDKLMKILEVEKYRIPFYECLNVCTLLSKFKCLI</sequence>
<dbReference type="EMBL" id="HE612871">
    <property type="protein sequence ID" value="CCE66265.1"/>
    <property type="molecule type" value="Genomic_DNA"/>
</dbReference>
<dbReference type="GeneID" id="11530923"/>
<dbReference type="GO" id="GO:0005737">
    <property type="term" value="C:cytoplasm"/>
    <property type="evidence" value="ECO:0007669"/>
    <property type="project" value="EnsemblFungi"/>
</dbReference>
<evidence type="ECO:0000313" key="7">
    <source>
        <dbReference type="EMBL" id="CCE66265.1"/>
    </source>
</evidence>
<dbReference type="EC" id="2.7.1.160" evidence="3"/>
<dbReference type="OMA" id="RHGASQM"/>
<evidence type="ECO:0000256" key="6">
    <source>
        <dbReference type="ARBA" id="ARBA00047949"/>
    </source>
</evidence>
<dbReference type="Gene3D" id="1.10.10.970">
    <property type="entry name" value="RNA 2'-phosphotransferase, Tpt1/KptA family, N-terminal domain"/>
    <property type="match status" value="1"/>
</dbReference>
<dbReference type="AlphaFoldDB" id="G8C287"/>
<accession>G8C287</accession>
<dbReference type="KEGG" id="tpf:TPHA_0P01070"/>
<dbReference type="eggNOG" id="KOG2278">
    <property type="taxonomic scope" value="Eukaryota"/>
</dbReference>